<evidence type="ECO:0000313" key="3">
    <source>
        <dbReference type="Proteomes" id="UP001066276"/>
    </source>
</evidence>
<dbReference type="AlphaFoldDB" id="A0AAV7RUN6"/>
<gene>
    <name evidence="2" type="ORF">NDU88_007637</name>
</gene>
<sequence length="151" mass="17161">MDRMSGRLDKHAERLDNVEHRVSETEAEQAAVSTAHEKMDNLLLTLQAKIEDLEACSWRNNLRIVGTVETTNNDNAEFYIERLLINLLRHDSFLEIFVGEGAHHSLAPRLVPGTSHHPVMAKLLNYRDPNAALRKACDLKILQHEGSEIFL</sequence>
<dbReference type="Proteomes" id="UP001066276">
    <property type="component" value="Chromosome 5"/>
</dbReference>
<comment type="caution">
    <text evidence="2">The sequence shown here is derived from an EMBL/GenBank/DDBJ whole genome shotgun (WGS) entry which is preliminary data.</text>
</comment>
<evidence type="ECO:0000256" key="1">
    <source>
        <dbReference type="SAM" id="Coils"/>
    </source>
</evidence>
<protein>
    <submittedName>
        <fullName evidence="2">Uncharacterized protein</fullName>
    </submittedName>
</protein>
<feature type="coiled-coil region" evidence="1">
    <location>
        <begin position="1"/>
        <end position="28"/>
    </location>
</feature>
<organism evidence="2 3">
    <name type="scientific">Pleurodeles waltl</name>
    <name type="common">Iberian ribbed newt</name>
    <dbReference type="NCBI Taxonomy" id="8319"/>
    <lineage>
        <taxon>Eukaryota</taxon>
        <taxon>Metazoa</taxon>
        <taxon>Chordata</taxon>
        <taxon>Craniata</taxon>
        <taxon>Vertebrata</taxon>
        <taxon>Euteleostomi</taxon>
        <taxon>Amphibia</taxon>
        <taxon>Batrachia</taxon>
        <taxon>Caudata</taxon>
        <taxon>Salamandroidea</taxon>
        <taxon>Salamandridae</taxon>
        <taxon>Pleurodelinae</taxon>
        <taxon>Pleurodeles</taxon>
    </lineage>
</organism>
<evidence type="ECO:0000313" key="2">
    <source>
        <dbReference type="EMBL" id="KAJ1154894.1"/>
    </source>
</evidence>
<name>A0AAV7RUN6_PLEWA</name>
<keyword evidence="3" id="KW-1185">Reference proteome</keyword>
<dbReference type="EMBL" id="JANPWB010000009">
    <property type="protein sequence ID" value="KAJ1154894.1"/>
    <property type="molecule type" value="Genomic_DNA"/>
</dbReference>
<dbReference type="Gene3D" id="3.30.70.1820">
    <property type="entry name" value="L1 transposable element, RRM domain"/>
    <property type="match status" value="1"/>
</dbReference>
<reference evidence="2" key="1">
    <citation type="journal article" date="2022" name="bioRxiv">
        <title>Sequencing and chromosome-scale assembly of the giantPleurodeles waltlgenome.</title>
        <authorList>
            <person name="Brown T."/>
            <person name="Elewa A."/>
            <person name="Iarovenko S."/>
            <person name="Subramanian E."/>
            <person name="Araus A.J."/>
            <person name="Petzold A."/>
            <person name="Susuki M."/>
            <person name="Suzuki K.-i.T."/>
            <person name="Hayashi T."/>
            <person name="Toyoda A."/>
            <person name="Oliveira C."/>
            <person name="Osipova E."/>
            <person name="Leigh N.D."/>
            <person name="Simon A."/>
            <person name="Yun M.H."/>
        </authorList>
    </citation>
    <scope>NUCLEOTIDE SEQUENCE</scope>
    <source>
        <strain evidence="2">20211129_DDA</strain>
        <tissue evidence="2">Liver</tissue>
    </source>
</reference>
<accession>A0AAV7RUN6</accession>
<keyword evidence="1" id="KW-0175">Coiled coil</keyword>
<proteinExistence type="predicted"/>